<dbReference type="SUPFAM" id="SSF47473">
    <property type="entry name" value="EF-hand"/>
    <property type="match status" value="1"/>
</dbReference>
<dbReference type="Gene3D" id="1.10.238.10">
    <property type="entry name" value="EF-hand"/>
    <property type="match status" value="2"/>
</dbReference>
<protein>
    <submittedName>
        <fullName evidence="7">Calmodulin-like protein 11</fullName>
    </submittedName>
</protein>
<dbReference type="EMBL" id="KV010181">
    <property type="protein sequence ID" value="KZV28109.1"/>
    <property type="molecule type" value="Genomic_DNA"/>
</dbReference>
<evidence type="ECO:0000256" key="3">
    <source>
        <dbReference type="ARBA" id="ARBA00022723"/>
    </source>
</evidence>
<dbReference type="OrthoDB" id="26525at2759"/>
<dbReference type="GO" id="GO:0016460">
    <property type="term" value="C:myosin II complex"/>
    <property type="evidence" value="ECO:0007669"/>
    <property type="project" value="TreeGrafter"/>
</dbReference>
<dbReference type="PANTHER" id="PTHR23048">
    <property type="entry name" value="MYOSIN LIGHT CHAIN 1, 3"/>
    <property type="match status" value="1"/>
</dbReference>
<feature type="domain" description="EF-hand" evidence="6">
    <location>
        <begin position="8"/>
        <end position="43"/>
    </location>
</feature>
<dbReference type="Proteomes" id="UP000250235">
    <property type="component" value="Unassembled WGS sequence"/>
</dbReference>
<evidence type="ECO:0000256" key="2">
    <source>
        <dbReference type="ARBA" id="ARBA00022481"/>
    </source>
</evidence>
<dbReference type="SMART" id="SM00054">
    <property type="entry name" value="EFh"/>
    <property type="match status" value="4"/>
</dbReference>
<evidence type="ECO:0000313" key="8">
    <source>
        <dbReference type="Proteomes" id="UP000250235"/>
    </source>
</evidence>
<dbReference type="FunFam" id="1.10.238.10:FF:000001">
    <property type="entry name" value="Calmodulin 1"/>
    <property type="match status" value="1"/>
</dbReference>
<dbReference type="InterPro" id="IPR018247">
    <property type="entry name" value="EF_Hand_1_Ca_BS"/>
</dbReference>
<accession>A0A2Z7B1C3</accession>
<dbReference type="InterPro" id="IPR011992">
    <property type="entry name" value="EF-hand-dom_pair"/>
</dbReference>
<dbReference type="InterPro" id="IPR002048">
    <property type="entry name" value="EF_hand_dom"/>
</dbReference>
<dbReference type="PROSITE" id="PS00018">
    <property type="entry name" value="EF_HAND_1"/>
    <property type="match status" value="4"/>
</dbReference>
<dbReference type="GO" id="GO:0005509">
    <property type="term" value="F:calcium ion binding"/>
    <property type="evidence" value="ECO:0007669"/>
    <property type="project" value="InterPro"/>
</dbReference>
<keyword evidence="5" id="KW-0106">Calcium</keyword>
<evidence type="ECO:0000256" key="5">
    <source>
        <dbReference type="ARBA" id="ARBA00022837"/>
    </source>
</evidence>
<evidence type="ECO:0000313" key="7">
    <source>
        <dbReference type="EMBL" id="KZV28109.1"/>
    </source>
</evidence>
<keyword evidence="3" id="KW-0479">Metal-binding</keyword>
<sequence>MESTSNYQEQYEIYEAFKLFDKDGDGKITREELGSVLGSLHQNLSVEELQDMIDEVDSDKNGTIEFPEFFNLVVKKMKETEANPDDLREAFNVFDRDQNGYISADELGHVMICLGEALTAEELELMIKEVDLDGDGQVNYEEFVKIIFDGNFWLNNICAFMM</sequence>
<dbReference type="CDD" id="cd00051">
    <property type="entry name" value="EFh"/>
    <property type="match status" value="1"/>
</dbReference>
<keyword evidence="2" id="KW-0488">Methylation</keyword>
<dbReference type="AlphaFoldDB" id="A0A2Z7B1C3"/>
<organism evidence="7 8">
    <name type="scientific">Dorcoceras hygrometricum</name>
    <dbReference type="NCBI Taxonomy" id="472368"/>
    <lineage>
        <taxon>Eukaryota</taxon>
        <taxon>Viridiplantae</taxon>
        <taxon>Streptophyta</taxon>
        <taxon>Embryophyta</taxon>
        <taxon>Tracheophyta</taxon>
        <taxon>Spermatophyta</taxon>
        <taxon>Magnoliopsida</taxon>
        <taxon>eudicotyledons</taxon>
        <taxon>Gunneridae</taxon>
        <taxon>Pentapetalae</taxon>
        <taxon>asterids</taxon>
        <taxon>lamiids</taxon>
        <taxon>Lamiales</taxon>
        <taxon>Gesneriaceae</taxon>
        <taxon>Didymocarpoideae</taxon>
        <taxon>Trichosporeae</taxon>
        <taxon>Loxocarpinae</taxon>
        <taxon>Dorcoceras</taxon>
    </lineage>
</organism>
<gene>
    <name evidence="7" type="ORF">F511_17260</name>
</gene>
<dbReference type="PANTHER" id="PTHR23048:SF53">
    <property type="entry name" value="CALMODULIN"/>
    <property type="match status" value="1"/>
</dbReference>
<feature type="domain" description="EF-hand" evidence="6">
    <location>
        <begin position="82"/>
        <end position="117"/>
    </location>
</feature>
<evidence type="ECO:0000256" key="1">
    <source>
        <dbReference type="ARBA" id="ARBA00009763"/>
    </source>
</evidence>
<keyword evidence="8" id="KW-1185">Reference proteome</keyword>
<name>A0A2Z7B1C3_9LAMI</name>
<keyword evidence="4" id="KW-0677">Repeat</keyword>
<proteinExistence type="inferred from homology"/>
<feature type="domain" description="EF-hand" evidence="6">
    <location>
        <begin position="44"/>
        <end position="79"/>
    </location>
</feature>
<evidence type="ECO:0000256" key="4">
    <source>
        <dbReference type="ARBA" id="ARBA00022737"/>
    </source>
</evidence>
<comment type="similarity">
    <text evidence="1">Belongs to the calmodulin family.</text>
</comment>
<dbReference type="Pfam" id="PF13499">
    <property type="entry name" value="EF-hand_7"/>
    <property type="match status" value="2"/>
</dbReference>
<reference evidence="7 8" key="1">
    <citation type="journal article" date="2015" name="Proc. Natl. Acad. Sci. U.S.A.">
        <title>The resurrection genome of Boea hygrometrica: A blueprint for survival of dehydration.</title>
        <authorList>
            <person name="Xiao L."/>
            <person name="Yang G."/>
            <person name="Zhang L."/>
            <person name="Yang X."/>
            <person name="Zhao S."/>
            <person name="Ji Z."/>
            <person name="Zhou Q."/>
            <person name="Hu M."/>
            <person name="Wang Y."/>
            <person name="Chen M."/>
            <person name="Xu Y."/>
            <person name="Jin H."/>
            <person name="Xiao X."/>
            <person name="Hu G."/>
            <person name="Bao F."/>
            <person name="Hu Y."/>
            <person name="Wan P."/>
            <person name="Li L."/>
            <person name="Deng X."/>
            <person name="Kuang T."/>
            <person name="Xiang C."/>
            <person name="Zhu J.K."/>
            <person name="Oliver M.J."/>
            <person name="He Y."/>
        </authorList>
    </citation>
    <scope>NUCLEOTIDE SEQUENCE [LARGE SCALE GENOMIC DNA]</scope>
    <source>
        <strain evidence="8">cv. XS01</strain>
    </source>
</reference>
<dbReference type="PROSITE" id="PS50222">
    <property type="entry name" value="EF_HAND_2"/>
    <property type="match status" value="4"/>
</dbReference>
<evidence type="ECO:0000259" key="6">
    <source>
        <dbReference type="PROSITE" id="PS50222"/>
    </source>
</evidence>
<feature type="domain" description="EF-hand" evidence="6">
    <location>
        <begin position="118"/>
        <end position="153"/>
    </location>
</feature>
<dbReference type="InterPro" id="IPR050230">
    <property type="entry name" value="CALM/Myosin/TropC-like"/>
</dbReference>